<organism evidence="4 5">
    <name type="scientific">Fusarium redolens</name>
    <dbReference type="NCBI Taxonomy" id="48865"/>
    <lineage>
        <taxon>Eukaryota</taxon>
        <taxon>Fungi</taxon>
        <taxon>Dikarya</taxon>
        <taxon>Ascomycota</taxon>
        <taxon>Pezizomycotina</taxon>
        <taxon>Sordariomycetes</taxon>
        <taxon>Hypocreomycetidae</taxon>
        <taxon>Hypocreales</taxon>
        <taxon>Nectriaceae</taxon>
        <taxon>Fusarium</taxon>
        <taxon>Fusarium redolens species complex</taxon>
    </lineage>
</organism>
<evidence type="ECO:0000256" key="3">
    <source>
        <dbReference type="RuleBase" id="RU000363"/>
    </source>
</evidence>
<dbReference type="GeneID" id="70220777"/>
<accession>A0A9P9G0Z2</accession>
<dbReference type="GO" id="GO:0016491">
    <property type="term" value="F:oxidoreductase activity"/>
    <property type="evidence" value="ECO:0007669"/>
    <property type="project" value="UniProtKB-KW"/>
</dbReference>
<dbReference type="PANTHER" id="PTHR24320">
    <property type="entry name" value="RETINOL DEHYDROGENASE"/>
    <property type="match status" value="1"/>
</dbReference>
<evidence type="ECO:0000313" key="5">
    <source>
        <dbReference type="Proteomes" id="UP000720189"/>
    </source>
</evidence>
<dbReference type="AlphaFoldDB" id="A0A9P9G0Z2"/>
<dbReference type="Proteomes" id="UP000720189">
    <property type="component" value="Unassembled WGS sequence"/>
</dbReference>
<keyword evidence="2" id="KW-0560">Oxidoreductase</keyword>
<evidence type="ECO:0000256" key="2">
    <source>
        <dbReference type="ARBA" id="ARBA00023002"/>
    </source>
</evidence>
<dbReference type="EMBL" id="JAGMUX010000023">
    <property type="protein sequence ID" value="KAH7230213.1"/>
    <property type="molecule type" value="Genomic_DNA"/>
</dbReference>
<evidence type="ECO:0008006" key="6">
    <source>
        <dbReference type="Google" id="ProtNLM"/>
    </source>
</evidence>
<protein>
    <recommendedName>
        <fullName evidence="6">Reductase</fullName>
    </recommendedName>
</protein>
<dbReference type="PRINTS" id="PR00080">
    <property type="entry name" value="SDRFAMILY"/>
</dbReference>
<dbReference type="Pfam" id="PF00106">
    <property type="entry name" value="adh_short"/>
    <property type="match status" value="1"/>
</dbReference>
<gene>
    <name evidence="4" type="ORF">BKA55DRAFT_545505</name>
</gene>
<keyword evidence="5" id="KW-1185">Reference proteome</keyword>
<dbReference type="PANTHER" id="PTHR24320:SF272">
    <property type="entry name" value="NAD(P)-BINDING ROSSMANN-FOLD SUPERFAMILY PROTEIN"/>
    <property type="match status" value="1"/>
</dbReference>
<comment type="similarity">
    <text evidence="1 3">Belongs to the short-chain dehydrogenases/reductases (SDR) family.</text>
</comment>
<sequence length="337" mass="36519">MSRYAEAHVNPQGAGDARPTALQIVKDEGLEGKLSDKVIFITGVSSGIGTETARALAATGARLFLTARNLDKAKTALADLFNSDGIENSGHIELIHLDQESLESVRNAAKQILSKSDKINILINNAGIMAVQTLEFTKDGHELQFGVNHLSHFLLFELLKPALLAGSTPEFNSRVINLSSASHGIHGINDWDNYNFQKGGYNPFVAYGQSKTANIYFANEIERRYGSQGLHGLSVHPGEIDTGLSRYLDPEFIAQAASSEALQKRLKSPQQGAATTVWAAISKQWEGTGGKLLNDVAEAEPADESNGRFSKGYAKHAYDAEKEARLWNDSLKLVGLV</sequence>
<name>A0A9P9G0Z2_FUSRE</name>
<dbReference type="PRINTS" id="PR00081">
    <property type="entry name" value="GDHRDH"/>
</dbReference>
<reference evidence="4" key="1">
    <citation type="journal article" date="2021" name="Nat. Commun.">
        <title>Genetic determinants of endophytism in the Arabidopsis root mycobiome.</title>
        <authorList>
            <person name="Mesny F."/>
            <person name="Miyauchi S."/>
            <person name="Thiergart T."/>
            <person name="Pickel B."/>
            <person name="Atanasova L."/>
            <person name="Karlsson M."/>
            <person name="Huettel B."/>
            <person name="Barry K.W."/>
            <person name="Haridas S."/>
            <person name="Chen C."/>
            <person name="Bauer D."/>
            <person name="Andreopoulos W."/>
            <person name="Pangilinan J."/>
            <person name="LaButti K."/>
            <person name="Riley R."/>
            <person name="Lipzen A."/>
            <person name="Clum A."/>
            <person name="Drula E."/>
            <person name="Henrissat B."/>
            <person name="Kohler A."/>
            <person name="Grigoriev I.V."/>
            <person name="Martin F.M."/>
            <person name="Hacquard S."/>
        </authorList>
    </citation>
    <scope>NUCLEOTIDE SEQUENCE</scope>
    <source>
        <strain evidence="4">MPI-CAGE-AT-0023</strain>
    </source>
</reference>
<comment type="caution">
    <text evidence="4">The sequence shown here is derived from an EMBL/GenBank/DDBJ whole genome shotgun (WGS) entry which is preliminary data.</text>
</comment>
<dbReference type="SUPFAM" id="SSF51735">
    <property type="entry name" value="NAD(P)-binding Rossmann-fold domains"/>
    <property type="match status" value="1"/>
</dbReference>
<dbReference type="Gene3D" id="3.40.50.720">
    <property type="entry name" value="NAD(P)-binding Rossmann-like Domain"/>
    <property type="match status" value="1"/>
</dbReference>
<evidence type="ECO:0000313" key="4">
    <source>
        <dbReference type="EMBL" id="KAH7230213.1"/>
    </source>
</evidence>
<dbReference type="InterPro" id="IPR002347">
    <property type="entry name" value="SDR_fam"/>
</dbReference>
<dbReference type="InterPro" id="IPR036291">
    <property type="entry name" value="NAD(P)-bd_dom_sf"/>
</dbReference>
<dbReference type="OrthoDB" id="191139at2759"/>
<dbReference type="RefSeq" id="XP_046043024.1">
    <property type="nucleotide sequence ID" value="XM_046190823.1"/>
</dbReference>
<proteinExistence type="inferred from homology"/>
<evidence type="ECO:0000256" key="1">
    <source>
        <dbReference type="ARBA" id="ARBA00006484"/>
    </source>
</evidence>